<dbReference type="EMBL" id="JAODUP010001201">
    <property type="protein sequence ID" value="KAK2140937.1"/>
    <property type="molecule type" value="Genomic_DNA"/>
</dbReference>
<dbReference type="InterPro" id="IPR036452">
    <property type="entry name" value="Ribo_hydro-like"/>
</dbReference>
<dbReference type="InterPro" id="IPR001910">
    <property type="entry name" value="Inosine/uridine_hydrolase_dom"/>
</dbReference>
<keyword evidence="4" id="KW-1185">Reference proteome</keyword>
<gene>
    <name evidence="3" type="ORF">LSH36_1201g00048</name>
</gene>
<dbReference type="AlphaFoldDB" id="A0AAD9ITZ5"/>
<protein>
    <recommendedName>
        <fullName evidence="2">Inosine/uridine-preferring nucleoside hydrolase domain-containing protein</fullName>
    </recommendedName>
</protein>
<dbReference type="PANTHER" id="PTHR46190:SF1">
    <property type="entry name" value="SI:CH211-201H21.5"/>
    <property type="match status" value="1"/>
</dbReference>
<evidence type="ECO:0000256" key="1">
    <source>
        <dbReference type="ARBA" id="ARBA00009176"/>
    </source>
</evidence>
<name>A0AAD9ITZ5_9ANNE</name>
<dbReference type="Proteomes" id="UP001208570">
    <property type="component" value="Unassembled WGS sequence"/>
</dbReference>
<proteinExistence type="inferred from homology"/>
<dbReference type="GO" id="GO:0016799">
    <property type="term" value="F:hydrolase activity, hydrolyzing N-glycosyl compounds"/>
    <property type="evidence" value="ECO:0007669"/>
    <property type="project" value="InterPro"/>
</dbReference>
<organism evidence="3 4">
    <name type="scientific">Paralvinella palmiformis</name>
    <dbReference type="NCBI Taxonomy" id="53620"/>
    <lineage>
        <taxon>Eukaryota</taxon>
        <taxon>Metazoa</taxon>
        <taxon>Spiralia</taxon>
        <taxon>Lophotrochozoa</taxon>
        <taxon>Annelida</taxon>
        <taxon>Polychaeta</taxon>
        <taxon>Sedentaria</taxon>
        <taxon>Canalipalpata</taxon>
        <taxon>Terebellida</taxon>
        <taxon>Terebelliformia</taxon>
        <taxon>Alvinellidae</taxon>
        <taxon>Paralvinella</taxon>
    </lineage>
</organism>
<reference evidence="3" key="1">
    <citation type="journal article" date="2023" name="Mol. Biol. Evol.">
        <title>Third-Generation Sequencing Reveals the Adaptive Role of the Epigenome in Three Deep-Sea Polychaetes.</title>
        <authorList>
            <person name="Perez M."/>
            <person name="Aroh O."/>
            <person name="Sun Y."/>
            <person name="Lan Y."/>
            <person name="Juniper S.K."/>
            <person name="Young C.R."/>
            <person name="Angers B."/>
            <person name="Qian P.Y."/>
        </authorList>
    </citation>
    <scope>NUCLEOTIDE SEQUENCE</scope>
    <source>
        <strain evidence="3">P08H-3</strain>
    </source>
</reference>
<dbReference type="PANTHER" id="PTHR46190">
    <property type="entry name" value="SI:CH211-201H21.5-RELATED"/>
    <property type="match status" value="1"/>
</dbReference>
<comment type="similarity">
    <text evidence="1">Belongs to the IUNH family.</text>
</comment>
<evidence type="ECO:0000259" key="2">
    <source>
        <dbReference type="Pfam" id="PF01156"/>
    </source>
</evidence>
<feature type="domain" description="Inosine/uridine-preferring nucleoside hydrolase" evidence="2">
    <location>
        <begin position="9"/>
        <end position="286"/>
    </location>
</feature>
<dbReference type="SUPFAM" id="SSF53590">
    <property type="entry name" value="Nucleoside hydrolase"/>
    <property type="match status" value="1"/>
</dbReference>
<sequence length="294" mass="32577">MSSGKKKLLINTDAGIDDAQAILMALNDPDVEVVAITTSHGNTFEHHVCRNVLRLLKMAGRLDIPVYRGAAKSLIGESITGIYYHGSDGFGDVSDPEAPELTHAESEHAVLAIIRMAKKYSGELILIQLAPATNIALALRIDPDLGRKFKACYMMGGNYEGKGNITNSAEFNFHSDPEAAAVVLEELSCPLYLVCWELCLKHILTWMIYKDSDHYVTADQLVMAIVLDREAVIKKEKLVHCDVEISGKHSRGSMIVSWPSPLQQPPQDKQQRCIHLILEINHDLFSEMLLKATD</sequence>
<dbReference type="CDD" id="cd02649">
    <property type="entry name" value="nuc_hydro_CeIAG"/>
    <property type="match status" value="1"/>
</dbReference>
<dbReference type="Pfam" id="PF01156">
    <property type="entry name" value="IU_nuc_hydro"/>
    <property type="match status" value="1"/>
</dbReference>
<evidence type="ECO:0000313" key="4">
    <source>
        <dbReference type="Proteomes" id="UP001208570"/>
    </source>
</evidence>
<accession>A0AAD9ITZ5</accession>
<dbReference type="InterPro" id="IPR052775">
    <property type="entry name" value="IUN_hydrolase"/>
</dbReference>
<comment type="caution">
    <text evidence="3">The sequence shown here is derived from an EMBL/GenBank/DDBJ whole genome shotgun (WGS) entry which is preliminary data.</text>
</comment>
<evidence type="ECO:0000313" key="3">
    <source>
        <dbReference type="EMBL" id="KAK2140937.1"/>
    </source>
</evidence>
<dbReference type="Gene3D" id="3.90.245.10">
    <property type="entry name" value="Ribonucleoside hydrolase-like"/>
    <property type="match status" value="1"/>
</dbReference>